<dbReference type="InterPro" id="IPR050738">
    <property type="entry name" value="Sulfatase"/>
</dbReference>
<evidence type="ECO:0000256" key="2">
    <source>
        <dbReference type="ARBA" id="ARBA00022801"/>
    </source>
</evidence>
<dbReference type="InterPro" id="IPR000917">
    <property type="entry name" value="Sulfatase_N"/>
</dbReference>
<dbReference type="InterPro" id="IPR017850">
    <property type="entry name" value="Alkaline_phosphatase_core_sf"/>
</dbReference>
<comment type="similarity">
    <text evidence="1">Belongs to the sulfatase family.</text>
</comment>
<dbReference type="Gene3D" id="3.30.1120.10">
    <property type="match status" value="1"/>
</dbReference>
<keyword evidence="4" id="KW-0732">Signal</keyword>
<feature type="chain" id="PRO_5028865478" evidence="4">
    <location>
        <begin position="23"/>
        <end position="449"/>
    </location>
</feature>
<dbReference type="EMBL" id="CAAHFH010000001">
    <property type="protein sequence ID" value="VGO18599.1"/>
    <property type="molecule type" value="Genomic_DNA"/>
</dbReference>
<evidence type="ECO:0000313" key="7">
    <source>
        <dbReference type="Proteomes" id="UP000346198"/>
    </source>
</evidence>
<dbReference type="Gene3D" id="3.40.720.10">
    <property type="entry name" value="Alkaline Phosphatase, subunit A"/>
    <property type="match status" value="1"/>
</dbReference>
<protein>
    <submittedName>
        <fullName evidence="6">Arylsulfatase</fullName>
    </submittedName>
</protein>
<feature type="signal peptide" evidence="4">
    <location>
        <begin position="1"/>
        <end position="22"/>
    </location>
</feature>
<dbReference type="Pfam" id="PF00884">
    <property type="entry name" value="Sulfatase"/>
    <property type="match status" value="1"/>
</dbReference>
<name>A0A6C2UF98_9BACT</name>
<reference evidence="6 7" key="1">
    <citation type="submission" date="2019-04" db="EMBL/GenBank/DDBJ databases">
        <authorList>
            <person name="Van Vliet M D."/>
        </authorList>
    </citation>
    <scope>NUCLEOTIDE SEQUENCE [LARGE SCALE GENOMIC DNA]</scope>
    <source>
        <strain evidence="6 7">F21</strain>
    </source>
</reference>
<evidence type="ECO:0000256" key="1">
    <source>
        <dbReference type="ARBA" id="ARBA00008779"/>
    </source>
</evidence>
<dbReference type="PANTHER" id="PTHR42693">
    <property type="entry name" value="ARYLSULFATASE FAMILY MEMBER"/>
    <property type="match status" value="1"/>
</dbReference>
<feature type="domain" description="Sulfatase N-terminal" evidence="5">
    <location>
        <begin position="27"/>
        <end position="337"/>
    </location>
</feature>
<dbReference type="PANTHER" id="PTHR42693:SF53">
    <property type="entry name" value="ENDO-4-O-SULFATASE"/>
    <property type="match status" value="1"/>
</dbReference>
<accession>A0A6C2UF98</accession>
<evidence type="ECO:0000259" key="5">
    <source>
        <dbReference type="Pfam" id="PF00884"/>
    </source>
</evidence>
<dbReference type="GO" id="GO:0004065">
    <property type="term" value="F:arylsulfatase activity"/>
    <property type="evidence" value="ECO:0007669"/>
    <property type="project" value="TreeGrafter"/>
</dbReference>
<organism evidence="6 7">
    <name type="scientific">Pontiella sulfatireligans</name>
    <dbReference type="NCBI Taxonomy" id="2750658"/>
    <lineage>
        <taxon>Bacteria</taxon>
        <taxon>Pseudomonadati</taxon>
        <taxon>Kiritimatiellota</taxon>
        <taxon>Kiritimatiellia</taxon>
        <taxon>Kiritimatiellales</taxon>
        <taxon>Pontiellaceae</taxon>
        <taxon>Pontiella</taxon>
    </lineage>
</organism>
<dbReference type="AlphaFoldDB" id="A0A6C2UF98"/>
<feature type="region of interest" description="Disordered" evidence="3">
    <location>
        <begin position="428"/>
        <end position="449"/>
    </location>
</feature>
<gene>
    <name evidence="6" type="primary">atsA_61</name>
    <name evidence="6" type="ORF">SCARR_00652</name>
</gene>
<evidence type="ECO:0000256" key="3">
    <source>
        <dbReference type="SAM" id="MobiDB-lite"/>
    </source>
</evidence>
<proteinExistence type="inferred from homology"/>
<dbReference type="RefSeq" id="WP_136060066.1">
    <property type="nucleotide sequence ID" value="NZ_CAAHFH010000001.1"/>
</dbReference>
<evidence type="ECO:0000256" key="4">
    <source>
        <dbReference type="SAM" id="SignalP"/>
    </source>
</evidence>
<dbReference type="SUPFAM" id="SSF53649">
    <property type="entry name" value="Alkaline phosphatase-like"/>
    <property type="match status" value="1"/>
</dbReference>
<keyword evidence="2" id="KW-0378">Hydrolase</keyword>
<evidence type="ECO:0000313" key="6">
    <source>
        <dbReference type="EMBL" id="VGO18599.1"/>
    </source>
</evidence>
<keyword evidence="7" id="KW-1185">Reference proteome</keyword>
<sequence length="449" mass="49124">MRRIGLLRIAVLALAGVLAVHADADRPNFIFIMADDMGYSGLSCYDNASGIKTPHLDRMAANGVKFTDFHSNGAVCSPTRAALLSGRYQQRTGITSVVKAKECRNQGLALEEFTIAEMLKSGGYRTALFGKWHVGYSTKFNPVKQGFDEFIGFVSGNVDYQSHLDLAQQEDWWKQDQLTPEEGYQTTLIGSHALDFMERNQKNPFFLYVAFGAPHSPFQGPGDPAVRGAGSVKQSEIDMECAYREMIESMDAEVGRICTKLEELGLVKNTFIFFCSDNGPAKEWSKSADLKGGKGSMSEGGHRVPGIAFWPGTIPPAVTGETAMILDFYTTYAALSGTPVPEQVQLDGVDLSPLLFNGEKLPVRTLYWSKPGAGAARRGPWKYFPQQKGALYNLDTDLAETTDVSAQHPEIVQQLKAEYVRWDAEVNANPTGPAIDPDISATPPKGKSK</sequence>
<dbReference type="Proteomes" id="UP000346198">
    <property type="component" value="Unassembled WGS sequence"/>
</dbReference>